<feature type="active site" evidence="5">
    <location>
        <position position="187"/>
    </location>
</feature>
<evidence type="ECO:0000256" key="3">
    <source>
        <dbReference type="ARBA" id="ARBA00039140"/>
    </source>
</evidence>
<sequence length="344" mass="36360">MIVDDSLIARTVLSKMIEQTSDLVLSAMANCAEDAIEKLSKVDVDIILLDLEMPGMGGLAALPEILDRAGGAQVIVISSLTAEGAEATVTALSMGAADTILKPRPSEFTSDYRSELATRIRAIGLSSTEPRKTCFVPPVKKPRQTDIAPKPANVIAIGASTGGIHSMCQMLHDLPKFIDQPILVSQHLPQSFMPVFARQLEIAASRKTRIAEDGMAVIPGEIMIAPGDGHLVIALKDGRPVARIARHTVPNGCFPSVDPMLESLAKSYDGAILAIILSGMGRDGALGARCVVDAGGTILVQNRETSAVWGMPRAVAEEGLASAILSPEDLALRILSSKVVTKWT</sequence>
<evidence type="ECO:0000313" key="9">
    <source>
        <dbReference type="EMBL" id="NVD28416.1"/>
    </source>
</evidence>
<evidence type="ECO:0000259" key="7">
    <source>
        <dbReference type="PROSITE" id="PS50110"/>
    </source>
</evidence>
<comment type="caution">
    <text evidence="9">The sequence shown here is derived from an EMBL/GenBank/DDBJ whole genome shotgun (WGS) entry which is preliminary data.</text>
</comment>
<dbReference type="Gene3D" id="3.40.50.2300">
    <property type="match status" value="1"/>
</dbReference>
<feature type="modified residue" description="4-aspartylphosphate" evidence="6">
    <location>
        <position position="50"/>
    </location>
</feature>
<dbReference type="PROSITE" id="PS50110">
    <property type="entry name" value="RESPONSE_REGULATORY"/>
    <property type="match status" value="1"/>
</dbReference>
<dbReference type="CDD" id="cd16432">
    <property type="entry name" value="CheB_Rec"/>
    <property type="match status" value="1"/>
</dbReference>
<evidence type="ECO:0000256" key="4">
    <source>
        <dbReference type="ARBA" id="ARBA00048267"/>
    </source>
</evidence>
<keyword evidence="10" id="KW-1185">Reference proteome</keyword>
<dbReference type="Gene3D" id="3.40.50.180">
    <property type="entry name" value="Methylesterase CheB, C-terminal domain"/>
    <property type="match status" value="1"/>
</dbReference>
<dbReference type="Proteomes" id="UP000652427">
    <property type="component" value="Unassembled WGS sequence"/>
</dbReference>
<dbReference type="InterPro" id="IPR008248">
    <property type="entry name" value="CheB-like"/>
</dbReference>
<keyword evidence="1 5" id="KW-0145">Chemotaxis</keyword>
<protein>
    <recommendedName>
        <fullName evidence="3">protein-glutamate methylesterase</fullName>
        <ecNumber evidence="3">3.1.1.61</ecNumber>
    </recommendedName>
</protein>
<dbReference type="NCBIfam" id="NF001965">
    <property type="entry name" value="PRK00742.1"/>
    <property type="match status" value="1"/>
</dbReference>
<dbReference type="PANTHER" id="PTHR42872">
    <property type="entry name" value="PROTEIN-GLUTAMATE METHYLESTERASE/PROTEIN-GLUTAMINE GLUTAMINASE"/>
    <property type="match status" value="1"/>
</dbReference>
<organism evidence="9 10">
    <name type="scientific">Parasphingorhabdus flavimaris</name>
    <dbReference type="NCBI Taxonomy" id="266812"/>
    <lineage>
        <taxon>Bacteria</taxon>
        <taxon>Pseudomonadati</taxon>
        <taxon>Pseudomonadota</taxon>
        <taxon>Alphaproteobacteria</taxon>
        <taxon>Sphingomonadales</taxon>
        <taxon>Sphingomonadaceae</taxon>
        <taxon>Parasphingorhabdus</taxon>
    </lineage>
</organism>
<feature type="active site" evidence="5">
    <location>
        <position position="283"/>
    </location>
</feature>
<evidence type="ECO:0000256" key="5">
    <source>
        <dbReference type="PROSITE-ProRule" id="PRU00050"/>
    </source>
</evidence>
<comment type="catalytic activity">
    <reaction evidence="4">
        <text>[protein]-L-glutamate 5-O-methyl ester + H2O = L-glutamyl-[protein] + methanol + H(+)</text>
        <dbReference type="Rhea" id="RHEA:23236"/>
        <dbReference type="Rhea" id="RHEA-COMP:10208"/>
        <dbReference type="Rhea" id="RHEA-COMP:10311"/>
        <dbReference type="ChEBI" id="CHEBI:15377"/>
        <dbReference type="ChEBI" id="CHEBI:15378"/>
        <dbReference type="ChEBI" id="CHEBI:17790"/>
        <dbReference type="ChEBI" id="CHEBI:29973"/>
        <dbReference type="ChEBI" id="CHEBI:82795"/>
        <dbReference type="EC" id="3.1.1.61"/>
    </reaction>
</comment>
<gene>
    <name evidence="9" type="primary">cheB</name>
    <name evidence="9" type="ORF">HUO14_10930</name>
</gene>
<evidence type="ECO:0000256" key="6">
    <source>
        <dbReference type="PROSITE-ProRule" id="PRU00169"/>
    </source>
</evidence>
<feature type="domain" description="Response regulatory" evidence="7">
    <location>
        <begin position="1"/>
        <end position="117"/>
    </location>
</feature>
<dbReference type="RefSeq" id="WP_176279868.1">
    <property type="nucleotide sequence ID" value="NZ_JABWMH010000003.1"/>
</dbReference>
<dbReference type="GO" id="GO:0032259">
    <property type="term" value="P:methylation"/>
    <property type="evidence" value="ECO:0007669"/>
    <property type="project" value="UniProtKB-KW"/>
</dbReference>
<dbReference type="InterPro" id="IPR000673">
    <property type="entry name" value="Sig_transdc_resp-reg_Me-estase"/>
</dbReference>
<dbReference type="PANTHER" id="PTHR42872:SF3">
    <property type="entry name" value="PROTEIN-GLUTAMATE METHYLESTERASE_PROTEIN-GLUTAMINE GLUTAMINASE 1"/>
    <property type="match status" value="1"/>
</dbReference>
<dbReference type="InterPro" id="IPR011006">
    <property type="entry name" value="CheY-like_superfamily"/>
</dbReference>
<reference evidence="9 10" key="1">
    <citation type="submission" date="2020-06" db="EMBL/GenBank/DDBJ databases">
        <authorList>
            <person name="Kim S.-J."/>
            <person name="Park S.-J."/>
        </authorList>
    </citation>
    <scope>NUCLEOTIDE SEQUENCE [LARGE SCALE GENOMIC DNA]</scope>
    <source>
        <strain evidence="9 10">SW-151</strain>
    </source>
</reference>
<evidence type="ECO:0000313" key="10">
    <source>
        <dbReference type="Proteomes" id="UP000652427"/>
    </source>
</evidence>
<feature type="domain" description="CheB-type methylesterase" evidence="8">
    <location>
        <begin position="149"/>
        <end position="336"/>
    </location>
</feature>
<dbReference type="SUPFAM" id="SSF52738">
    <property type="entry name" value="Methylesterase CheB, C-terminal domain"/>
    <property type="match status" value="1"/>
</dbReference>
<dbReference type="SUPFAM" id="SSF52172">
    <property type="entry name" value="CheY-like"/>
    <property type="match status" value="1"/>
</dbReference>
<dbReference type="EMBL" id="JABWMH010000003">
    <property type="protein sequence ID" value="NVD28416.1"/>
    <property type="molecule type" value="Genomic_DNA"/>
</dbReference>
<evidence type="ECO:0000256" key="1">
    <source>
        <dbReference type="ARBA" id="ARBA00022500"/>
    </source>
</evidence>
<dbReference type="GO" id="GO:0008984">
    <property type="term" value="F:protein-glutamate methylesterase activity"/>
    <property type="evidence" value="ECO:0007669"/>
    <property type="project" value="UniProtKB-EC"/>
</dbReference>
<dbReference type="GO" id="GO:0008168">
    <property type="term" value="F:methyltransferase activity"/>
    <property type="evidence" value="ECO:0007669"/>
    <property type="project" value="UniProtKB-KW"/>
</dbReference>
<dbReference type="CDD" id="cd17541">
    <property type="entry name" value="REC_CheB-like"/>
    <property type="match status" value="1"/>
</dbReference>
<dbReference type="InterPro" id="IPR035909">
    <property type="entry name" value="CheB_C"/>
</dbReference>
<dbReference type="InterPro" id="IPR001789">
    <property type="entry name" value="Sig_transdc_resp-reg_receiver"/>
</dbReference>
<proteinExistence type="predicted"/>
<accession>A0ABX2N3X5</accession>
<dbReference type="Pfam" id="PF01339">
    <property type="entry name" value="CheB_methylest"/>
    <property type="match status" value="1"/>
</dbReference>
<keyword evidence="2 5" id="KW-0378">Hydrolase</keyword>
<dbReference type="SMART" id="SM00448">
    <property type="entry name" value="REC"/>
    <property type="match status" value="1"/>
</dbReference>
<keyword evidence="9" id="KW-0489">Methyltransferase</keyword>
<feature type="active site" evidence="5">
    <location>
        <position position="160"/>
    </location>
</feature>
<dbReference type="PROSITE" id="PS50122">
    <property type="entry name" value="CHEB"/>
    <property type="match status" value="1"/>
</dbReference>
<keyword evidence="6" id="KW-0597">Phosphoprotein</keyword>
<dbReference type="Pfam" id="PF00072">
    <property type="entry name" value="Response_reg"/>
    <property type="match status" value="1"/>
</dbReference>
<evidence type="ECO:0000256" key="2">
    <source>
        <dbReference type="ARBA" id="ARBA00022801"/>
    </source>
</evidence>
<name>A0ABX2N3X5_9SPHN</name>
<keyword evidence="9" id="KW-0808">Transferase</keyword>
<dbReference type="PIRSF" id="PIRSF000876">
    <property type="entry name" value="RR_chemtxs_CheB"/>
    <property type="match status" value="1"/>
</dbReference>
<evidence type="ECO:0000259" key="8">
    <source>
        <dbReference type="PROSITE" id="PS50122"/>
    </source>
</evidence>
<dbReference type="EC" id="3.1.1.61" evidence="3"/>